<dbReference type="AlphaFoldDB" id="A0A533Q8G3"/>
<proteinExistence type="predicted"/>
<evidence type="ECO:0000313" key="1">
    <source>
        <dbReference type="EMBL" id="TLD40966.1"/>
    </source>
</evidence>
<sequence length="48" mass="5563">MIQFIERTLPSSCSSLHPFSIPPLIIRNMQFVHSSIKDIKVEKNMQGY</sequence>
<evidence type="ECO:0000313" key="2">
    <source>
        <dbReference type="Proteomes" id="UP000319783"/>
    </source>
</evidence>
<organism evidence="1 2">
    <name type="scientific">Candidatus Jettenia ecosi</name>
    <dbReference type="NCBI Taxonomy" id="2494326"/>
    <lineage>
        <taxon>Bacteria</taxon>
        <taxon>Pseudomonadati</taxon>
        <taxon>Planctomycetota</taxon>
        <taxon>Candidatus Brocadiia</taxon>
        <taxon>Candidatus Brocadiales</taxon>
        <taxon>Candidatus Brocadiaceae</taxon>
        <taxon>Candidatus Jettenia</taxon>
    </lineage>
</organism>
<protein>
    <submittedName>
        <fullName evidence="1">Uncharacterized protein</fullName>
    </submittedName>
</protein>
<reference evidence="1 2" key="1">
    <citation type="submission" date="2019-04" db="EMBL/GenBank/DDBJ databases">
        <title>Genome of a novel bacterium Candidatus Jettenia ecosi reconstructed from metagenome of an anammox bioreactor.</title>
        <authorList>
            <person name="Mardanov A.V."/>
            <person name="Beletsky A.V."/>
            <person name="Ravin N.V."/>
            <person name="Botchkova E.A."/>
            <person name="Litti Y.V."/>
            <person name="Nozhevnikova A.N."/>
        </authorList>
    </citation>
    <scope>NUCLEOTIDE SEQUENCE [LARGE SCALE GENOMIC DNA]</scope>
    <source>
        <strain evidence="1">J2</strain>
    </source>
</reference>
<comment type="caution">
    <text evidence="1">The sequence shown here is derived from an EMBL/GenBank/DDBJ whole genome shotgun (WGS) entry which is preliminary data.</text>
</comment>
<name>A0A533Q8G3_9BACT</name>
<dbReference type="Proteomes" id="UP000319783">
    <property type="component" value="Unassembled WGS sequence"/>
</dbReference>
<gene>
    <name evidence="1" type="ORF">JETT_2766</name>
</gene>
<accession>A0A533Q8G3</accession>
<dbReference type="EMBL" id="SULG01000069">
    <property type="protein sequence ID" value="TLD40966.1"/>
    <property type="molecule type" value="Genomic_DNA"/>
</dbReference>